<dbReference type="PROSITE" id="PS00856">
    <property type="entry name" value="GUANYLATE_KINASE_1"/>
    <property type="match status" value="1"/>
</dbReference>
<dbReference type="InterPro" id="IPR008144">
    <property type="entry name" value="Guanylate_kin-like_dom"/>
</dbReference>
<feature type="binding site" evidence="9">
    <location>
        <begin position="12"/>
        <end position="19"/>
    </location>
    <ligand>
        <name>ATP</name>
        <dbReference type="ChEBI" id="CHEBI:30616"/>
    </ligand>
</feature>
<evidence type="ECO:0000259" key="10">
    <source>
        <dbReference type="PROSITE" id="PS50052"/>
    </source>
</evidence>
<dbReference type="Gene3D" id="3.30.63.10">
    <property type="entry name" value="Guanylate Kinase phosphate binding domain"/>
    <property type="match status" value="1"/>
</dbReference>
<comment type="subcellular location">
    <subcellularLocation>
        <location evidence="9">Cytoplasm</location>
    </subcellularLocation>
</comment>
<evidence type="ECO:0000256" key="6">
    <source>
        <dbReference type="ARBA" id="ARBA00022777"/>
    </source>
</evidence>
<dbReference type="InterPro" id="IPR020590">
    <property type="entry name" value="Guanylate_kinase_CS"/>
</dbReference>
<keyword evidence="4 9" id="KW-0808">Transferase</keyword>
<dbReference type="EMBL" id="AP024488">
    <property type="protein sequence ID" value="BCS99337.1"/>
    <property type="molecule type" value="Genomic_DNA"/>
</dbReference>
<name>A0ABN6FCH2_9BACT</name>
<gene>
    <name evidence="9 11" type="primary">gmk</name>
    <name evidence="11" type="ORF">DSLASN_49690</name>
</gene>
<keyword evidence="12" id="KW-1185">Reference proteome</keyword>
<protein>
    <recommendedName>
        <fullName evidence="3 9">Guanylate kinase</fullName>
        <ecNumber evidence="2 9">2.7.4.8</ecNumber>
    </recommendedName>
    <alternativeName>
        <fullName evidence="8 9">GMP kinase</fullName>
    </alternativeName>
</protein>
<keyword evidence="5 9" id="KW-0547">Nucleotide-binding</keyword>
<evidence type="ECO:0000256" key="9">
    <source>
        <dbReference type="HAMAP-Rule" id="MF_00328"/>
    </source>
</evidence>
<dbReference type="PROSITE" id="PS50052">
    <property type="entry name" value="GUANYLATE_KINASE_2"/>
    <property type="match status" value="1"/>
</dbReference>
<evidence type="ECO:0000313" key="12">
    <source>
        <dbReference type="Proteomes" id="UP001320148"/>
    </source>
</evidence>
<dbReference type="Proteomes" id="UP001320148">
    <property type="component" value="Chromosome"/>
</dbReference>
<reference evidence="11 12" key="1">
    <citation type="submission" date="2021-02" db="EMBL/GenBank/DDBJ databases">
        <title>Complete genome of Desulfoluna sp. strain ASN36.</title>
        <authorList>
            <person name="Takahashi A."/>
            <person name="Kojima H."/>
            <person name="Fukui M."/>
        </authorList>
    </citation>
    <scope>NUCLEOTIDE SEQUENCE [LARGE SCALE GENOMIC DNA]</scope>
    <source>
        <strain evidence="11 12">ASN36</strain>
    </source>
</reference>
<evidence type="ECO:0000256" key="1">
    <source>
        <dbReference type="ARBA" id="ARBA00005790"/>
    </source>
</evidence>
<dbReference type="NCBIfam" id="TIGR03263">
    <property type="entry name" value="guanyl_kin"/>
    <property type="match status" value="1"/>
</dbReference>
<evidence type="ECO:0000256" key="2">
    <source>
        <dbReference type="ARBA" id="ARBA00012961"/>
    </source>
</evidence>
<keyword evidence="9" id="KW-0963">Cytoplasm</keyword>
<evidence type="ECO:0000313" key="11">
    <source>
        <dbReference type="EMBL" id="BCS99337.1"/>
    </source>
</evidence>
<dbReference type="EC" id="2.7.4.8" evidence="2 9"/>
<dbReference type="InterPro" id="IPR017665">
    <property type="entry name" value="Guanylate_kinase"/>
</dbReference>
<dbReference type="RefSeq" id="WP_236890676.1">
    <property type="nucleotide sequence ID" value="NZ_AP024488.1"/>
</dbReference>
<dbReference type="Pfam" id="PF00625">
    <property type="entry name" value="Guanylate_kin"/>
    <property type="match status" value="1"/>
</dbReference>
<dbReference type="InterPro" id="IPR027417">
    <property type="entry name" value="P-loop_NTPase"/>
</dbReference>
<comment type="function">
    <text evidence="9">Essential for recycling GMP and indirectly, cGMP.</text>
</comment>
<comment type="catalytic activity">
    <reaction evidence="9">
        <text>GMP + ATP = GDP + ADP</text>
        <dbReference type="Rhea" id="RHEA:20780"/>
        <dbReference type="ChEBI" id="CHEBI:30616"/>
        <dbReference type="ChEBI" id="CHEBI:58115"/>
        <dbReference type="ChEBI" id="CHEBI:58189"/>
        <dbReference type="ChEBI" id="CHEBI:456216"/>
        <dbReference type="EC" id="2.7.4.8"/>
    </reaction>
</comment>
<evidence type="ECO:0000256" key="4">
    <source>
        <dbReference type="ARBA" id="ARBA00022679"/>
    </source>
</evidence>
<keyword evidence="7 9" id="KW-0067">ATP-binding</keyword>
<feature type="domain" description="Guanylate kinase-like" evidence="10">
    <location>
        <begin position="5"/>
        <end position="183"/>
    </location>
</feature>
<dbReference type="InterPro" id="IPR008145">
    <property type="entry name" value="GK/Ca_channel_bsu"/>
</dbReference>
<dbReference type="HAMAP" id="MF_00328">
    <property type="entry name" value="Guanylate_kinase"/>
    <property type="match status" value="1"/>
</dbReference>
<accession>A0ABN6FCH2</accession>
<dbReference type="PANTHER" id="PTHR23117">
    <property type="entry name" value="GUANYLATE KINASE-RELATED"/>
    <property type="match status" value="1"/>
</dbReference>
<dbReference type="PANTHER" id="PTHR23117:SF13">
    <property type="entry name" value="GUANYLATE KINASE"/>
    <property type="match status" value="1"/>
</dbReference>
<dbReference type="Gene3D" id="3.40.50.300">
    <property type="entry name" value="P-loop containing nucleotide triphosphate hydrolases"/>
    <property type="match status" value="1"/>
</dbReference>
<organism evidence="11 12">
    <name type="scientific">Desulfoluna limicola</name>
    <dbReference type="NCBI Taxonomy" id="2810562"/>
    <lineage>
        <taxon>Bacteria</taxon>
        <taxon>Pseudomonadati</taxon>
        <taxon>Thermodesulfobacteriota</taxon>
        <taxon>Desulfobacteria</taxon>
        <taxon>Desulfobacterales</taxon>
        <taxon>Desulfolunaceae</taxon>
        <taxon>Desulfoluna</taxon>
    </lineage>
</organism>
<dbReference type="CDD" id="cd00071">
    <property type="entry name" value="GMPK"/>
    <property type="match status" value="1"/>
</dbReference>
<evidence type="ECO:0000256" key="8">
    <source>
        <dbReference type="ARBA" id="ARBA00030128"/>
    </source>
</evidence>
<dbReference type="SUPFAM" id="SSF52540">
    <property type="entry name" value="P-loop containing nucleoside triphosphate hydrolases"/>
    <property type="match status" value="1"/>
</dbReference>
<evidence type="ECO:0000256" key="3">
    <source>
        <dbReference type="ARBA" id="ARBA00016296"/>
    </source>
</evidence>
<dbReference type="SMART" id="SM00072">
    <property type="entry name" value="GuKc"/>
    <property type="match status" value="1"/>
</dbReference>
<evidence type="ECO:0000256" key="5">
    <source>
        <dbReference type="ARBA" id="ARBA00022741"/>
    </source>
</evidence>
<keyword evidence="6 9" id="KW-0418">Kinase</keyword>
<evidence type="ECO:0000256" key="7">
    <source>
        <dbReference type="ARBA" id="ARBA00022840"/>
    </source>
</evidence>
<comment type="similarity">
    <text evidence="1 9">Belongs to the guanylate kinase family.</text>
</comment>
<dbReference type="GO" id="GO:0016301">
    <property type="term" value="F:kinase activity"/>
    <property type="evidence" value="ECO:0007669"/>
    <property type="project" value="UniProtKB-KW"/>
</dbReference>
<sequence>MKRRGNIYIVSAPSGAGKSTLCRELLKVYPEITYSISHTTRAPRAGEQDGVDYHFVTKQGFQERIEKGLMAEWAEVHGNYYGTSIETLEASVANGVDVLLDIDVQGARQMCEAMPECVTIFIMPPSMDELLSRLDKRGTDTPETIDKRMKNAVGEMQQRDFYEHVIVNDNLDDAVAAFVAVVKGCREGVTS</sequence>
<proteinExistence type="inferred from homology"/>